<keyword evidence="1" id="KW-0028">Amino-acid biosynthesis</keyword>
<accession>A0A381Y8X5</accession>
<keyword evidence="3" id="KW-0584">Phenylalanine biosynthesis</keyword>
<sequence length="129" mass="14505">MNTKIFSFQGVHGAYSELAGKNIYPDSKSIPCKTFEEMFESVRDKKANIAIVPIENSRSGRVGDTQRLIPESQLKIVGEYFLEVNHCLMGVPGSTLKDIKRIYSHEQGIAQCRKKIINNKKDMVIVADT</sequence>
<evidence type="ECO:0000259" key="6">
    <source>
        <dbReference type="PROSITE" id="PS51171"/>
    </source>
</evidence>
<gene>
    <name evidence="7" type="ORF">METZ01_LOCUS125787</name>
</gene>
<evidence type="ECO:0000256" key="5">
    <source>
        <dbReference type="ARBA" id="ARBA00029440"/>
    </source>
</evidence>
<keyword evidence="2" id="KW-0057">Aromatic amino acid biosynthesis</keyword>
<name>A0A381Y8X5_9ZZZZ</name>
<protein>
    <recommendedName>
        <fullName evidence="6">Prephenate dehydratase domain-containing protein</fullName>
    </recommendedName>
</protein>
<evidence type="ECO:0000256" key="3">
    <source>
        <dbReference type="ARBA" id="ARBA00023222"/>
    </source>
</evidence>
<feature type="non-terminal residue" evidence="7">
    <location>
        <position position="129"/>
    </location>
</feature>
<dbReference type="CDD" id="cd13631">
    <property type="entry name" value="PBP2_Ct-PDT_like"/>
    <property type="match status" value="1"/>
</dbReference>
<reference evidence="7" key="1">
    <citation type="submission" date="2018-05" db="EMBL/GenBank/DDBJ databases">
        <authorList>
            <person name="Lanie J.A."/>
            <person name="Ng W.-L."/>
            <person name="Kazmierczak K.M."/>
            <person name="Andrzejewski T.M."/>
            <person name="Davidsen T.M."/>
            <person name="Wayne K.J."/>
            <person name="Tettelin H."/>
            <person name="Glass J.I."/>
            <person name="Rusch D."/>
            <person name="Podicherti R."/>
            <person name="Tsui H.-C.T."/>
            <person name="Winkler M.E."/>
        </authorList>
    </citation>
    <scope>NUCLEOTIDE SEQUENCE</scope>
</reference>
<dbReference type="EMBL" id="UINC01017557">
    <property type="protein sequence ID" value="SVA72933.1"/>
    <property type="molecule type" value="Genomic_DNA"/>
</dbReference>
<dbReference type="Gene3D" id="3.40.190.10">
    <property type="entry name" value="Periplasmic binding protein-like II"/>
    <property type="match status" value="2"/>
</dbReference>
<comment type="pathway">
    <text evidence="5">Amino-acid biosynthesis.</text>
</comment>
<feature type="domain" description="Prephenate dehydratase" evidence="6">
    <location>
        <begin position="5"/>
        <end position="129"/>
    </location>
</feature>
<proteinExistence type="predicted"/>
<dbReference type="GO" id="GO:0005737">
    <property type="term" value="C:cytoplasm"/>
    <property type="evidence" value="ECO:0007669"/>
    <property type="project" value="TreeGrafter"/>
</dbReference>
<dbReference type="PANTHER" id="PTHR21022">
    <property type="entry name" value="PREPHENATE DEHYDRATASE P PROTEIN"/>
    <property type="match status" value="1"/>
</dbReference>
<evidence type="ECO:0000313" key="7">
    <source>
        <dbReference type="EMBL" id="SVA72933.1"/>
    </source>
</evidence>
<keyword evidence="4" id="KW-0456">Lyase</keyword>
<dbReference type="GO" id="GO:0004664">
    <property type="term" value="F:prephenate dehydratase activity"/>
    <property type="evidence" value="ECO:0007669"/>
    <property type="project" value="InterPro"/>
</dbReference>
<dbReference type="SUPFAM" id="SSF53850">
    <property type="entry name" value="Periplasmic binding protein-like II"/>
    <property type="match status" value="1"/>
</dbReference>
<dbReference type="GO" id="GO:0009094">
    <property type="term" value="P:L-phenylalanine biosynthetic process"/>
    <property type="evidence" value="ECO:0007669"/>
    <property type="project" value="UniProtKB-KW"/>
</dbReference>
<dbReference type="PANTHER" id="PTHR21022:SF19">
    <property type="entry name" value="PREPHENATE DEHYDRATASE-RELATED"/>
    <property type="match status" value="1"/>
</dbReference>
<evidence type="ECO:0000256" key="4">
    <source>
        <dbReference type="ARBA" id="ARBA00023239"/>
    </source>
</evidence>
<dbReference type="PROSITE" id="PS51171">
    <property type="entry name" value="PREPHENATE_DEHYDR_3"/>
    <property type="match status" value="1"/>
</dbReference>
<dbReference type="InterPro" id="IPR001086">
    <property type="entry name" value="Preph_deHydtase"/>
</dbReference>
<organism evidence="7">
    <name type="scientific">marine metagenome</name>
    <dbReference type="NCBI Taxonomy" id="408172"/>
    <lineage>
        <taxon>unclassified sequences</taxon>
        <taxon>metagenomes</taxon>
        <taxon>ecological metagenomes</taxon>
    </lineage>
</organism>
<evidence type="ECO:0000256" key="2">
    <source>
        <dbReference type="ARBA" id="ARBA00023141"/>
    </source>
</evidence>
<evidence type="ECO:0000256" key="1">
    <source>
        <dbReference type="ARBA" id="ARBA00022605"/>
    </source>
</evidence>
<dbReference type="Pfam" id="PF00800">
    <property type="entry name" value="PDT"/>
    <property type="match status" value="1"/>
</dbReference>
<dbReference type="AlphaFoldDB" id="A0A381Y8X5"/>